<dbReference type="InterPro" id="IPR008271">
    <property type="entry name" value="Ser/Thr_kinase_AS"/>
</dbReference>
<dbReference type="Pfam" id="PF03793">
    <property type="entry name" value="PASTA"/>
    <property type="match status" value="1"/>
</dbReference>
<evidence type="ECO:0000256" key="7">
    <source>
        <dbReference type="ARBA" id="ARBA00022840"/>
    </source>
</evidence>
<dbReference type="NCBIfam" id="NF033483">
    <property type="entry name" value="PknB_PASTA_kin"/>
    <property type="match status" value="1"/>
</dbReference>
<dbReference type="Proteomes" id="UP001238450">
    <property type="component" value="Unassembled WGS sequence"/>
</dbReference>
<evidence type="ECO:0000256" key="1">
    <source>
        <dbReference type="ARBA" id="ARBA00012513"/>
    </source>
</evidence>
<evidence type="ECO:0000259" key="16">
    <source>
        <dbReference type="PROSITE" id="PS50011"/>
    </source>
</evidence>
<dbReference type="SMART" id="SM00220">
    <property type="entry name" value="S_TKc"/>
    <property type="match status" value="1"/>
</dbReference>
<feature type="compositionally biased region" description="Low complexity" evidence="14">
    <location>
        <begin position="418"/>
        <end position="430"/>
    </location>
</feature>
<dbReference type="FunFam" id="1.10.510.10:FF:000021">
    <property type="entry name" value="Serine/threonine protein kinase"/>
    <property type="match status" value="1"/>
</dbReference>
<feature type="domain" description="Protein kinase" evidence="16">
    <location>
        <begin position="12"/>
        <end position="270"/>
    </location>
</feature>
<keyword evidence="15" id="KW-0472">Membrane</keyword>
<protein>
    <recommendedName>
        <fullName evidence="12">Serine/threonine-protein kinase PrkC</fullName>
        <ecNumber evidence="1">2.7.11.1</ecNumber>
    </recommendedName>
</protein>
<gene>
    <name evidence="17" type="ORF">J2Z48_002837</name>
</gene>
<name>A0AAJ1THL5_9BACL</name>
<evidence type="ECO:0000256" key="3">
    <source>
        <dbReference type="ARBA" id="ARBA00022544"/>
    </source>
</evidence>
<feature type="compositionally biased region" description="Basic and acidic residues" evidence="14">
    <location>
        <begin position="431"/>
        <end position="440"/>
    </location>
</feature>
<sequence length="586" mass="64116">MRMEGKRLSGRYEILNRIGGGGMAVVYKAKDMSLHRNVAVKVLSESLSNDSEFIRRFSREAQAAASLSHPNIVNVYDVGEDDYTQFIVMELIEGPTLKQHIQEQGPLSVEEAAEIAIQICDGLSNAHDNGIVHRDIKPHNILLGASGRAKVTDFGIARAASSSTITQTGSVMGSVHYFSPEQARGGVITEKSDIYSLGVVFYEMLTGKLPFDGDSAIGIALQHLQEPVPDPKELNSDIPDNIVKILLRSMEKDPEMRYTSVRAMMQDIRYALQIGHRNEFTWGSTKESRTKDFYSTVPLTGDTNLSKKSSDTDSIPAKPNKFRSGNELQEEERKFDRPATSHTGKFGLTKSRIEGLRNIPVGEQTVLQKTVVWLDDVQQKLPWWKKAIFGLISVVLIFALALWLFNAAIGFLGRDNKGGASPASESSSQAQEKEQKTAADFKGKPIGDLKKWAKEQGLKVQDTYKENDQEKDTVIDVTEKGKTLVVTVSAGRKGETTTGSSANTVPDFVGLPATRAQANAAAAGLTLEYDNSHCWTDTTGGRAARGAIIETVPKAGDPIPDDKVIHAWQNVNKQCSKPPPSQGGSW</sequence>
<dbReference type="InterPro" id="IPR017441">
    <property type="entry name" value="Protein_kinase_ATP_BS"/>
</dbReference>
<keyword evidence="6 17" id="KW-0418">Kinase</keyword>
<dbReference type="GO" id="GO:0071224">
    <property type="term" value="P:cellular response to peptidoglycan"/>
    <property type="evidence" value="ECO:0007669"/>
    <property type="project" value="UniProtKB-ARBA"/>
</dbReference>
<evidence type="ECO:0000256" key="11">
    <source>
        <dbReference type="ARBA" id="ARBA00060432"/>
    </source>
</evidence>
<dbReference type="GO" id="GO:0007165">
    <property type="term" value="P:signal transduction"/>
    <property type="evidence" value="ECO:0007669"/>
    <property type="project" value="UniProtKB-ARBA"/>
</dbReference>
<evidence type="ECO:0000256" key="12">
    <source>
        <dbReference type="ARBA" id="ARBA00070041"/>
    </source>
</evidence>
<dbReference type="Gene3D" id="3.30.10.20">
    <property type="match status" value="1"/>
</dbReference>
<keyword evidence="18" id="KW-1185">Reference proteome</keyword>
<feature type="region of interest" description="Disordered" evidence="14">
    <location>
        <begin position="417"/>
        <end position="440"/>
    </location>
</feature>
<dbReference type="InterPro" id="IPR011009">
    <property type="entry name" value="Kinase-like_dom_sf"/>
</dbReference>
<dbReference type="PROSITE" id="PS00107">
    <property type="entry name" value="PROTEIN_KINASE_ATP"/>
    <property type="match status" value="1"/>
</dbReference>
<dbReference type="AlphaFoldDB" id="A0AAJ1THL5"/>
<keyword evidence="15" id="KW-1133">Transmembrane helix</keyword>
<feature type="transmembrane region" description="Helical" evidence="15">
    <location>
        <begin position="388"/>
        <end position="412"/>
    </location>
</feature>
<feature type="region of interest" description="Disordered" evidence="14">
    <location>
        <begin position="304"/>
        <end position="345"/>
    </location>
</feature>
<comment type="catalytic activity">
    <reaction evidence="9">
        <text>L-threonyl-[protein] + ATP = O-phospho-L-threonyl-[protein] + ADP + H(+)</text>
        <dbReference type="Rhea" id="RHEA:46608"/>
        <dbReference type="Rhea" id="RHEA-COMP:11060"/>
        <dbReference type="Rhea" id="RHEA-COMP:11605"/>
        <dbReference type="ChEBI" id="CHEBI:15378"/>
        <dbReference type="ChEBI" id="CHEBI:30013"/>
        <dbReference type="ChEBI" id="CHEBI:30616"/>
        <dbReference type="ChEBI" id="CHEBI:61977"/>
        <dbReference type="ChEBI" id="CHEBI:456216"/>
        <dbReference type="EC" id="2.7.11.1"/>
    </reaction>
</comment>
<keyword evidence="4" id="KW-0808">Transferase</keyword>
<evidence type="ECO:0000256" key="4">
    <source>
        <dbReference type="ARBA" id="ARBA00022679"/>
    </source>
</evidence>
<dbReference type="EMBL" id="JAUSUV010000015">
    <property type="protein sequence ID" value="MDQ0418634.1"/>
    <property type="molecule type" value="Genomic_DNA"/>
</dbReference>
<keyword evidence="15" id="KW-0812">Transmembrane</keyword>
<dbReference type="FunFam" id="3.30.200.20:FF:000035">
    <property type="entry name" value="Serine/threonine protein kinase Stk1"/>
    <property type="match status" value="1"/>
</dbReference>
<comment type="caution">
    <text evidence="17">The sequence shown here is derived from an EMBL/GenBank/DDBJ whole genome shotgun (WGS) entry which is preliminary data.</text>
</comment>
<evidence type="ECO:0000256" key="9">
    <source>
        <dbReference type="ARBA" id="ARBA00047899"/>
    </source>
</evidence>
<evidence type="ECO:0000256" key="14">
    <source>
        <dbReference type="SAM" id="MobiDB-lite"/>
    </source>
</evidence>
<dbReference type="PROSITE" id="PS50011">
    <property type="entry name" value="PROTEIN_KINASE_DOM"/>
    <property type="match status" value="1"/>
</dbReference>
<evidence type="ECO:0000256" key="5">
    <source>
        <dbReference type="ARBA" id="ARBA00022741"/>
    </source>
</evidence>
<dbReference type="GO" id="GO:0009847">
    <property type="term" value="P:spore germination"/>
    <property type="evidence" value="ECO:0007669"/>
    <property type="project" value="UniProtKB-ARBA"/>
</dbReference>
<dbReference type="CDD" id="cd14014">
    <property type="entry name" value="STKc_PknB_like"/>
    <property type="match status" value="1"/>
</dbReference>
<evidence type="ECO:0000313" key="18">
    <source>
        <dbReference type="Proteomes" id="UP001238450"/>
    </source>
</evidence>
<dbReference type="EC" id="2.7.11.1" evidence="1"/>
<dbReference type="GO" id="GO:0004674">
    <property type="term" value="F:protein serine/threonine kinase activity"/>
    <property type="evidence" value="ECO:0007669"/>
    <property type="project" value="UniProtKB-KW"/>
</dbReference>
<dbReference type="PANTHER" id="PTHR43289:SF34">
    <property type="entry name" value="SERINE_THREONINE-PROTEIN KINASE YBDM-RELATED"/>
    <property type="match status" value="1"/>
</dbReference>
<dbReference type="SUPFAM" id="SSF56112">
    <property type="entry name" value="Protein kinase-like (PK-like)"/>
    <property type="match status" value="1"/>
</dbReference>
<accession>A0AAJ1THL5</accession>
<comment type="catalytic activity">
    <reaction evidence="10">
        <text>L-seryl-[protein] + ATP = O-phospho-L-seryl-[protein] + ADP + H(+)</text>
        <dbReference type="Rhea" id="RHEA:17989"/>
        <dbReference type="Rhea" id="RHEA-COMP:9863"/>
        <dbReference type="Rhea" id="RHEA-COMP:11604"/>
        <dbReference type="ChEBI" id="CHEBI:15378"/>
        <dbReference type="ChEBI" id="CHEBI:29999"/>
        <dbReference type="ChEBI" id="CHEBI:30616"/>
        <dbReference type="ChEBI" id="CHEBI:83421"/>
        <dbReference type="ChEBI" id="CHEBI:456216"/>
        <dbReference type="EC" id="2.7.11.1"/>
    </reaction>
</comment>
<proteinExistence type="predicted"/>
<keyword evidence="3" id="KW-0309">Germination</keyword>
<dbReference type="InterPro" id="IPR000719">
    <property type="entry name" value="Prot_kinase_dom"/>
</dbReference>
<keyword evidence="7 13" id="KW-0067">ATP-binding</keyword>
<evidence type="ECO:0000256" key="2">
    <source>
        <dbReference type="ARBA" id="ARBA00022527"/>
    </source>
</evidence>
<dbReference type="PROSITE" id="PS00108">
    <property type="entry name" value="PROTEIN_KINASE_ST"/>
    <property type="match status" value="1"/>
</dbReference>
<dbReference type="GO" id="GO:0005524">
    <property type="term" value="F:ATP binding"/>
    <property type="evidence" value="ECO:0007669"/>
    <property type="project" value="UniProtKB-UniRule"/>
</dbReference>
<comment type="subcellular location">
    <subcellularLocation>
        <location evidence="11">Spore membrane</location>
        <topology evidence="11">Single-pass type II membrane protein</topology>
    </subcellularLocation>
</comment>
<reference evidence="17 18" key="1">
    <citation type="submission" date="2023-07" db="EMBL/GenBank/DDBJ databases">
        <title>Genomic Encyclopedia of Type Strains, Phase IV (KMG-IV): sequencing the most valuable type-strain genomes for metagenomic binning, comparative biology and taxonomic classification.</title>
        <authorList>
            <person name="Goeker M."/>
        </authorList>
    </citation>
    <scope>NUCLEOTIDE SEQUENCE [LARGE SCALE GENOMIC DNA]</scope>
    <source>
        <strain evidence="17 18">DSM 46876</strain>
    </source>
</reference>
<dbReference type="Pfam" id="PF00069">
    <property type="entry name" value="Pkinase"/>
    <property type="match status" value="1"/>
</dbReference>
<dbReference type="Gene3D" id="3.30.200.20">
    <property type="entry name" value="Phosphorylase Kinase, domain 1"/>
    <property type="match status" value="1"/>
</dbReference>
<dbReference type="PANTHER" id="PTHR43289">
    <property type="entry name" value="MITOGEN-ACTIVATED PROTEIN KINASE KINASE KINASE 20-RELATED"/>
    <property type="match status" value="1"/>
</dbReference>
<evidence type="ECO:0000313" key="17">
    <source>
        <dbReference type="EMBL" id="MDQ0418634.1"/>
    </source>
</evidence>
<evidence type="ECO:0000256" key="15">
    <source>
        <dbReference type="SAM" id="Phobius"/>
    </source>
</evidence>
<dbReference type="CDD" id="cd06577">
    <property type="entry name" value="PASTA_pknB"/>
    <property type="match status" value="1"/>
</dbReference>
<keyword evidence="8" id="KW-0735">Signal-anchor</keyword>
<keyword evidence="2 17" id="KW-0723">Serine/threonine-protein kinase</keyword>
<evidence type="ECO:0000256" key="10">
    <source>
        <dbReference type="ARBA" id="ARBA00048679"/>
    </source>
</evidence>
<organism evidence="17 18">
    <name type="scientific">Croceifilum oryzae</name>
    <dbReference type="NCBI Taxonomy" id="1553429"/>
    <lineage>
        <taxon>Bacteria</taxon>
        <taxon>Bacillati</taxon>
        <taxon>Bacillota</taxon>
        <taxon>Bacilli</taxon>
        <taxon>Bacillales</taxon>
        <taxon>Thermoactinomycetaceae</taxon>
        <taxon>Croceifilum</taxon>
    </lineage>
</organism>
<feature type="binding site" evidence="13">
    <location>
        <position position="41"/>
    </location>
    <ligand>
        <name>ATP</name>
        <dbReference type="ChEBI" id="CHEBI:30616"/>
    </ligand>
</feature>
<keyword evidence="5 13" id="KW-0547">Nucleotide-binding</keyword>
<dbReference type="Gene3D" id="1.10.510.10">
    <property type="entry name" value="Transferase(Phosphotransferase) domain 1"/>
    <property type="match status" value="1"/>
</dbReference>
<dbReference type="InterPro" id="IPR005543">
    <property type="entry name" value="PASTA_dom"/>
</dbReference>
<evidence type="ECO:0000256" key="8">
    <source>
        <dbReference type="ARBA" id="ARBA00022968"/>
    </source>
</evidence>
<evidence type="ECO:0000256" key="13">
    <source>
        <dbReference type="PROSITE-ProRule" id="PRU10141"/>
    </source>
</evidence>
<evidence type="ECO:0000256" key="6">
    <source>
        <dbReference type="ARBA" id="ARBA00022777"/>
    </source>
</evidence>